<feature type="transmembrane region" description="Helical" evidence="1">
    <location>
        <begin position="23"/>
        <end position="48"/>
    </location>
</feature>
<keyword evidence="1" id="KW-1133">Transmembrane helix</keyword>
<protein>
    <submittedName>
        <fullName evidence="2">Uncharacterized protein</fullName>
    </submittedName>
</protein>
<dbReference type="GO" id="GO:0045047">
    <property type="term" value="P:protein targeting to ER"/>
    <property type="evidence" value="ECO:0007669"/>
    <property type="project" value="InterPro"/>
</dbReference>
<reference evidence="2" key="1">
    <citation type="submission" date="2021-01" db="EMBL/GenBank/DDBJ databases">
        <authorList>
            <person name="Corre E."/>
            <person name="Pelletier E."/>
            <person name="Niang G."/>
            <person name="Scheremetjew M."/>
            <person name="Finn R."/>
            <person name="Kale V."/>
            <person name="Holt S."/>
            <person name="Cochrane G."/>
            <person name="Meng A."/>
            <person name="Brown T."/>
            <person name="Cohen L."/>
        </authorList>
    </citation>
    <scope>NUCLEOTIDE SEQUENCE</scope>
    <source>
        <strain evidence="2">UTEX LB 985</strain>
    </source>
</reference>
<accession>A0A7S2C6D7</accession>
<dbReference type="AlphaFoldDB" id="A0A7S2C6D7"/>
<organism evidence="2">
    <name type="scientific">Haptolina brevifila</name>
    <dbReference type="NCBI Taxonomy" id="156173"/>
    <lineage>
        <taxon>Eukaryota</taxon>
        <taxon>Haptista</taxon>
        <taxon>Haptophyta</taxon>
        <taxon>Prymnesiophyceae</taxon>
        <taxon>Prymnesiales</taxon>
        <taxon>Prymnesiaceae</taxon>
        <taxon>Haptolina</taxon>
    </lineage>
</organism>
<dbReference type="InterPro" id="IPR012098">
    <property type="entry name" value="SND3_fun"/>
</dbReference>
<dbReference type="EMBL" id="HBGU01012149">
    <property type="protein sequence ID" value="CAD9416954.1"/>
    <property type="molecule type" value="Transcribed_RNA"/>
</dbReference>
<gene>
    <name evidence="2" type="ORF">CBRE1094_LOCUS6661</name>
</gene>
<keyword evidence="1" id="KW-0812">Transmembrane</keyword>
<evidence type="ECO:0000256" key="1">
    <source>
        <dbReference type="SAM" id="Phobius"/>
    </source>
</evidence>
<dbReference type="Pfam" id="PF10032">
    <property type="entry name" value="Pho88"/>
    <property type="match status" value="1"/>
</dbReference>
<keyword evidence="1" id="KW-0472">Membrane</keyword>
<dbReference type="GO" id="GO:0005783">
    <property type="term" value="C:endoplasmic reticulum"/>
    <property type="evidence" value="ECO:0007669"/>
    <property type="project" value="InterPro"/>
</dbReference>
<evidence type="ECO:0000313" key="2">
    <source>
        <dbReference type="EMBL" id="CAD9416954.1"/>
    </source>
</evidence>
<sequence>MDDGSVSACVYDIAKISEAKTQFVMGIAVAVFGYAAMGWTMPMIILSVTLPLQLLDHKALLIHLRGHTYERPWAMANADSSLKQWMAAKQEEAVEVVSKRKAK</sequence>
<name>A0A7S2C6D7_9EUKA</name>
<proteinExistence type="predicted"/>